<keyword evidence="10" id="KW-1185">Reference proteome</keyword>
<feature type="domain" description="RING-CH-type" evidence="8">
    <location>
        <begin position="378"/>
        <end position="439"/>
    </location>
</feature>
<name>A0AA86SN40_9FABA</name>
<keyword evidence="3" id="KW-0862">Zinc</keyword>
<evidence type="ECO:0000256" key="4">
    <source>
        <dbReference type="PROSITE-ProRule" id="PRU00175"/>
    </source>
</evidence>
<feature type="domain" description="RING-type" evidence="7">
    <location>
        <begin position="386"/>
        <end position="433"/>
    </location>
</feature>
<evidence type="ECO:0000259" key="8">
    <source>
        <dbReference type="PROSITE" id="PS51292"/>
    </source>
</evidence>
<feature type="region of interest" description="Disordered" evidence="5">
    <location>
        <begin position="174"/>
        <end position="218"/>
    </location>
</feature>
<dbReference type="InterPro" id="IPR001841">
    <property type="entry name" value="Znf_RING"/>
</dbReference>
<keyword evidence="6" id="KW-1133">Transmembrane helix</keyword>
<dbReference type="PROSITE" id="PS50089">
    <property type="entry name" value="ZF_RING_2"/>
    <property type="match status" value="1"/>
</dbReference>
<feature type="transmembrane region" description="Helical" evidence="6">
    <location>
        <begin position="555"/>
        <end position="578"/>
    </location>
</feature>
<organism evidence="9 10">
    <name type="scientific">Sphenostylis stenocarpa</name>
    <dbReference type="NCBI Taxonomy" id="92480"/>
    <lineage>
        <taxon>Eukaryota</taxon>
        <taxon>Viridiplantae</taxon>
        <taxon>Streptophyta</taxon>
        <taxon>Embryophyta</taxon>
        <taxon>Tracheophyta</taxon>
        <taxon>Spermatophyta</taxon>
        <taxon>Magnoliopsida</taxon>
        <taxon>eudicotyledons</taxon>
        <taxon>Gunneridae</taxon>
        <taxon>Pentapetalae</taxon>
        <taxon>rosids</taxon>
        <taxon>fabids</taxon>
        <taxon>Fabales</taxon>
        <taxon>Fabaceae</taxon>
        <taxon>Papilionoideae</taxon>
        <taxon>50 kb inversion clade</taxon>
        <taxon>NPAAA clade</taxon>
        <taxon>indigoferoid/millettioid clade</taxon>
        <taxon>Phaseoleae</taxon>
        <taxon>Sphenostylis</taxon>
    </lineage>
</organism>
<keyword evidence="6" id="KW-0472">Membrane</keyword>
<proteinExistence type="predicted"/>
<evidence type="ECO:0000313" key="10">
    <source>
        <dbReference type="Proteomes" id="UP001189624"/>
    </source>
</evidence>
<dbReference type="SUPFAM" id="SSF57850">
    <property type="entry name" value="RING/U-box"/>
    <property type="match status" value="1"/>
</dbReference>
<dbReference type="InterPro" id="IPR013083">
    <property type="entry name" value="Znf_RING/FYVE/PHD"/>
</dbReference>
<dbReference type="Pfam" id="PF12906">
    <property type="entry name" value="RINGv"/>
    <property type="match status" value="1"/>
</dbReference>
<sequence>MNGMDVSSWMLIEDSADSEGDTSFSNIGHNEDDVESCTCDTAGKCGLFEDGESHEDEKGCGEFCRDEDKGCGLDWRNSTVWLADASLEIESASPLAVEDEEETRIVRVNVNVNDVEDKIFWGICMASAEIYLLTFSVNITGPDIGPDLSDRTTNRTHETALLFECSLLSPAKMQAPQPSLTDEAPEISHQAVPQRNKEVSDSGPSGRRPDISLQVPLRPIGFGSTSGGRVLDHSQSFTKGISSSRGFLRALSFKRKGNVVDGERSCLLSSDPKTAAEGSNMASISEIAWKRCTSLPVTPASNLSPSVATPISARTYNEKIKPLKDVDHSKVSRSLSVPGRNVVIVRSVSFSTRSEQEQQDQNDDQITPVPVEVTADEEIPEEEAVCRICFDVCDERNTFKMECSCKGDLRLVHEECLIKWFSTKGDKKCDVCRQEVQNLPVTLLRVTSSVQQQNRQMHGQQNLHPESISAWQDFVVLVLISTICYFFFLEQLLLPEFKTQAIIIAAPFAFTLGLLASIFAVILAIKEYIWTYAALEFALEALTVHLFYSMLHLTAIYAILLSSVLGFGIAMAINYAYIQFVTWRLQVSYDDNPV</sequence>
<dbReference type="SMART" id="SM00744">
    <property type="entry name" value="RINGv"/>
    <property type="match status" value="1"/>
</dbReference>
<dbReference type="PROSITE" id="PS51292">
    <property type="entry name" value="ZF_RING_CH"/>
    <property type="match status" value="1"/>
</dbReference>
<accession>A0AA86SN40</accession>
<dbReference type="Gramene" id="rna-AYBTSS11_LOCUS19166">
    <property type="protein sequence ID" value="CAJ1962277.1"/>
    <property type="gene ID" value="gene-AYBTSS11_LOCUS19166"/>
</dbReference>
<evidence type="ECO:0000256" key="6">
    <source>
        <dbReference type="SAM" id="Phobius"/>
    </source>
</evidence>
<dbReference type="PANTHER" id="PTHR46158:SF11">
    <property type="entry name" value="ZINC FINGER PROTEIN"/>
    <property type="match status" value="1"/>
</dbReference>
<reference evidence="9" key="1">
    <citation type="submission" date="2023-10" db="EMBL/GenBank/DDBJ databases">
        <authorList>
            <person name="Domelevo Entfellner J.-B."/>
        </authorList>
    </citation>
    <scope>NUCLEOTIDE SEQUENCE</scope>
</reference>
<dbReference type="PANTHER" id="PTHR46158">
    <property type="entry name" value="OS02G0165000 PROTEIN"/>
    <property type="match status" value="1"/>
</dbReference>
<dbReference type="AlphaFoldDB" id="A0AA86SN40"/>
<dbReference type="InterPro" id="IPR011016">
    <property type="entry name" value="Znf_RING-CH"/>
</dbReference>
<protein>
    <recommendedName>
        <fullName evidence="11">RING-CH-type domain-containing protein</fullName>
    </recommendedName>
</protein>
<dbReference type="Gene3D" id="3.30.40.10">
    <property type="entry name" value="Zinc/RING finger domain, C3HC4 (zinc finger)"/>
    <property type="match status" value="1"/>
</dbReference>
<feature type="transmembrane region" description="Helical" evidence="6">
    <location>
        <begin position="470"/>
        <end position="489"/>
    </location>
</feature>
<evidence type="ECO:0000256" key="3">
    <source>
        <dbReference type="ARBA" id="ARBA00022833"/>
    </source>
</evidence>
<keyword evidence="6" id="KW-0812">Transmembrane</keyword>
<evidence type="ECO:0000256" key="5">
    <source>
        <dbReference type="SAM" id="MobiDB-lite"/>
    </source>
</evidence>
<dbReference type="GO" id="GO:0008270">
    <property type="term" value="F:zinc ion binding"/>
    <property type="evidence" value="ECO:0007669"/>
    <property type="project" value="UniProtKB-KW"/>
</dbReference>
<dbReference type="Proteomes" id="UP001189624">
    <property type="component" value="Chromosome 6"/>
</dbReference>
<keyword evidence="2 4" id="KW-0863">Zinc-finger</keyword>
<evidence type="ECO:0008006" key="11">
    <source>
        <dbReference type="Google" id="ProtNLM"/>
    </source>
</evidence>
<evidence type="ECO:0000256" key="1">
    <source>
        <dbReference type="ARBA" id="ARBA00022723"/>
    </source>
</evidence>
<evidence type="ECO:0000256" key="2">
    <source>
        <dbReference type="ARBA" id="ARBA00022771"/>
    </source>
</evidence>
<keyword evidence="1" id="KW-0479">Metal-binding</keyword>
<feature type="transmembrane region" description="Helical" evidence="6">
    <location>
        <begin position="501"/>
        <end position="523"/>
    </location>
</feature>
<evidence type="ECO:0000259" key="7">
    <source>
        <dbReference type="PROSITE" id="PS50089"/>
    </source>
</evidence>
<gene>
    <name evidence="9" type="ORF">AYBTSS11_LOCUS19166</name>
</gene>
<dbReference type="EMBL" id="OY731403">
    <property type="protein sequence ID" value="CAJ1962277.1"/>
    <property type="molecule type" value="Genomic_DNA"/>
</dbReference>
<dbReference type="CDD" id="cd16495">
    <property type="entry name" value="RING_CH-C4HC3_MARCH"/>
    <property type="match status" value="1"/>
</dbReference>
<evidence type="ECO:0000313" key="9">
    <source>
        <dbReference type="EMBL" id="CAJ1962277.1"/>
    </source>
</evidence>